<accession>K0RSD2</accession>
<evidence type="ECO:0000256" key="1">
    <source>
        <dbReference type="SAM" id="MobiDB-lite"/>
    </source>
</evidence>
<feature type="non-terminal residue" evidence="2">
    <location>
        <position position="130"/>
    </location>
</feature>
<comment type="caution">
    <text evidence="2">The sequence shown here is derived from an EMBL/GenBank/DDBJ whole genome shotgun (WGS) entry which is preliminary data.</text>
</comment>
<keyword evidence="3" id="KW-1185">Reference proteome</keyword>
<proteinExistence type="predicted"/>
<evidence type="ECO:0000313" key="3">
    <source>
        <dbReference type="Proteomes" id="UP000266841"/>
    </source>
</evidence>
<dbReference type="Proteomes" id="UP000266841">
    <property type="component" value="Unassembled WGS sequence"/>
</dbReference>
<organism evidence="2 3">
    <name type="scientific">Thalassiosira oceanica</name>
    <name type="common">Marine diatom</name>
    <dbReference type="NCBI Taxonomy" id="159749"/>
    <lineage>
        <taxon>Eukaryota</taxon>
        <taxon>Sar</taxon>
        <taxon>Stramenopiles</taxon>
        <taxon>Ochrophyta</taxon>
        <taxon>Bacillariophyta</taxon>
        <taxon>Coscinodiscophyceae</taxon>
        <taxon>Thalassiosirophycidae</taxon>
        <taxon>Thalassiosirales</taxon>
        <taxon>Thalassiosiraceae</taxon>
        <taxon>Thalassiosira</taxon>
    </lineage>
</organism>
<feature type="compositionally biased region" description="Basic and acidic residues" evidence="1">
    <location>
        <begin position="1"/>
        <end position="10"/>
    </location>
</feature>
<gene>
    <name evidence="2" type="ORF">THAOC_25058</name>
</gene>
<reference evidence="2 3" key="1">
    <citation type="journal article" date="2012" name="Genome Biol.">
        <title>Genome and low-iron response of an oceanic diatom adapted to chronic iron limitation.</title>
        <authorList>
            <person name="Lommer M."/>
            <person name="Specht M."/>
            <person name="Roy A.S."/>
            <person name="Kraemer L."/>
            <person name="Andreson R."/>
            <person name="Gutowska M.A."/>
            <person name="Wolf J."/>
            <person name="Bergner S.V."/>
            <person name="Schilhabel M.B."/>
            <person name="Klostermeier U.C."/>
            <person name="Beiko R.G."/>
            <person name="Rosenstiel P."/>
            <person name="Hippler M."/>
            <person name="Laroche J."/>
        </authorList>
    </citation>
    <scope>NUCLEOTIDE SEQUENCE [LARGE SCALE GENOMIC DNA]</scope>
    <source>
        <strain evidence="2 3">CCMP1005</strain>
    </source>
</reference>
<evidence type="ECO:0000313" key="2">
    <source>
        <dbReference type="EMBL" id="EJK55229.1"/>
    </source>
</evidence>
<dbReference type="AlphaFoldDB" id="K0RSD2"/>
<feature type="region of interest" description="Disordered" evidence="1">
    <location>
        <begin position="1"/>
        <end position="36"/>
    </location>
</feature>
<dbReference type="EMBL" id="AGNL01034510">
    <property type="protein sequence ID" value="EJK55229.1"/>
    <property type="molecule type" value="Genomic_DNA"/>
</dbReference>
<protein>
    <submittedName>
        <fullName evidence="2">Uncharacterized protein</fullName>
    </submittedName>
</protein>
<feature type="region of interest" description="Disordered" evidence="1">
    <location>
        <begin position="101"/>
        <end position="130"/>
    </location>
</feature>
<feature type="region of interest" description="Disordered" evidence="1">
    <location>
        <begin position="63"/>
        <end position="82"/>
    </location>
</feature>
<name>K0RSD2_THAOC</name>
<sequence length="130" mass="13674">MPARGGRPDSYDSACSNHGLRISRTPLRHGEINRESPTITREITVDNGVGNYTAAVAARDQGVAGCSVSSSTHQRKPPRPPLPPETLLLWFVGWAVSLARPSTGEEKAEGTAPKIGGVASGKPVLSFGTE</sequence>